<organism evidence="2 3">
    <name type="scientific">Nocardia pulmonis</name>
    <dbReference type="NCBI Taxonomy" id="2951408"/>
    <lineage>
        <taxon>Bacteria</taxon>
        <taxon>Bacillati</taxon>
        <taxon>Actinomycetota</taxon>
        <taxon>Actinomycetes</taxon>
        <taxon>Mycobacteriales</taxon>
        <taxon>Nocardiaceae</taxon>
        <taxon>Nocardia</taxon>
    </lineage>
</organism>
<feature type="domain" description="Carboxymuconolactone decarboxylase-like" evidence="1">
    <location>
        <begin position="6"/>
        <end position="73"/>
    </location>
</feature>
<dbReference type="GO" id="GO:0051920">
    <property type="term" value="F:peroxiredoxin activity"/>
    <property type="evidence" value="ECO:0007669"/>
    <property type="project" value="InterPro"/>
</dbReference>
<dbReference type="Proteomes" id="UP001139157">
    <property type="component" value="Unassembled WGS sequence"/>
</dbReference>
<keyword evidence="3" id="KW-1185">Reference proteome</keyword>
<gene>
    <name evidence="2" type="ORF">NDR86_24300</name>
</gene>
<reference evidence="2" key="1">
    <citation type="submission" date="2022-06" db="EMBL/GenBank/DDBJ databases">
        <title>Novel species in genus nocardia.</title>
        <authorList>
            <person name="Li F."/>
        </authorList>
    </citation>
    <scope>NUCLEOTIDE SEQUENCE</scope>
    <source>
        <strain evidence="2">CDC141</strain>
    </source>
</reference>
<name>A0A9X2ECC9_9NOCA</name>
<protein>
    <submittedName>
        <fullName evidence="2">Carboxymuconolactone decarboxylase family protein</fullName>
    </submittedName>
</protein>
<dbReference type="Gene3D" id="1.20.1290.10">
    <property type="entry name" value="AhpD-like"/>
    <property type="match status" value="1"/>
</dbReference>
<dbReference type="SUPFAM" id="SSF69118">
    <property type="entry name" value="AhpD-like"/>
    <property type="match status" value="1"/>
</dbReference>
<dbReference type="EMBL" id="JAMRXG010000011">
    <property type="protein sequence ID" value="MCM6776613.1"/>
    <property type="molecule type" value="Genomic_DNA"/>
</dbReference>
<dbReference type="InterPro" id="IPR029032">
    <property type="entry name" value="AhpD-like"/>
</dbReference>
<proteinExistence type="predicted"/>
<evidence type="ECO:0000313" key="3">
    <source>
        <dbReference type="Proteomes" id="UP001139157"/>
    </source>
</evidence>
<dbReference type="InterPro" id="IPR003779">
    <property type="entry name" value="CMD-like"/>
</dbReference>
<accession>A0A9X2ECC9</accession>
<sequence>MLTTSPEIAEGYLRLSMSFAQSSLDPALRELAILRVGTLTGCDYVWLQHVGRAKDAGASDQQIDAVQTGDYATLDKLSATALGYVDECVANFRVPQKTFDAARAALGDEYLVTLTLLVGHYLGTARFAETFDIDLDAKPSAVGSAANS</sequence>
<evidence type="ECO:0000259" key="1">
    <source>
        <dbReference type="Pfam" id="PF02627"/>
    </source>
</evidence>
<dbReference type="Pfam" id="PF02627">
    <property type="entry name" value="CMD"/>
    <property type="match status" value="1"/>
</dbReference>
<dbReference type="RefSeq" id="WP_251914925.1">
    <property type="nucleotide sequence ID" value="NZ_JAMRXG010000011.1"/>
</dbReference>
<dbReference type="PANTHER" id="PTHR34846">
    <property type="entry name" value="4-CARBOXYMUCONOLACTONE DECARBOXYLASE FAMILY PROTEIN (AFU_ORTHOLOGUE AFUA_6G11590)"/>
    <property type="match status" value="1"/>
</dbReference>
<evidence type="ECO:0000313" key="2">
    <source>
        <dbReference type="EMBL" id="MCM6776613.1"/>
    </source>
</evidence>
<comment type="caution">
    <text evidence="2">The sequence shown here is derived from an EMBL/GenBank/DDBJ whole genome shotgun (WGS) entry which is preliminary data.</text>
</comment>
<dbReference type="AlphaFoldDB" id="A0A9X2ECC9"/>
<dbReference type="PANTHER" id="PTHR34846:SF11">
    <property type="entry name" value="4-CARBOXYMUCONOLACTONE DECARBOXYLASE FAMILY PROTEIN (AFU_ORTHOLOGUE AFUA_6G11590)"/>
    <property type="match status" value="1"/>
</dbReference>